<name>A0A4Q7MYQ6_9BACT</name>
<gene>
    <name evidence="1" type="ORF">EV199_0224</name>
</gene>
<reference evidence="1 2" key="1">
    <citation type="submission" date="2019-02" db="EMBL/GenBank/DDBJ databases">
        <title>Genomic Encyclopedia of Type Strains, Phase IV (KMG-IV): sequencing the most valuable type-strain genomes for metagenomic binning, comparative biology and taxonomic classification.</title>
        <authorList>
            <person name="Goeker M."/>
        </authorList>
    </citation>
    <scope>NUCLEOTIDE SEQUENCE [LARGE SCALE GENOMIC DNA]</scope>
    <source>
        <strain evidence="1 2">DSM 18116</strain>
    </source>
</reference>
<proteinExistence type="predicted"/>
<dbReference type="OrthoDB" id="9933946at2"/>
<comment type="caution">
    <text evidence="1">The sequence shown here is derived from an EMBL/GenBank/DDBJ whole genome shotgun (WGS) entry which is preliminary data.</text>
</comment>
<accession>A0A4Q7MYQ6</accession>
<evidence type="ECO:0000313" key="1">
    <source>
        <dbReference type="EMBL" id="RZS74377.1"/>
    </source>
</evidence>
<sequence>MSETLSSVKYTSNPVIRSYADLLKEEEALRHQLSLQQDVVADQWETVKEQYAPAAKMISSVGKFTSGKGIIAAGLNLGLGLLFRKTGAPVIRNMATGYVAEKAAGLLAGLFKKKKKIPALK</sequence>
<keyword evidence="2" id="KW-1185">Reference proteome</keyword>
<protein>
    <submittedName>
        <fullName evidence="1">Uncharacterized protein</fullName>
    </submittedName>
</protein>
<dbReference type="RefSeq" id="WP_130538849.1">
    <property type="nucleotide sequence ID" value="NZ_CP042431.1"/>
</dbReference>
<dbReference type="EMBL" id="SGXA01000001">
    <property type="protein sequence ID" value="RZS74377.1"/>
    <property type="molecule type" value="Genomic_DNA"/>
</dbReference>
<evidence type="ECO:0000313" key="2">
    <source>
        <dbReference type="Proteomes" id="UP000293874"/>
    </source>
</evidence>
<dbReference type="AlphaFoldDB" id="A0A4Q7MYQ6"/>
<organism evidence="1 2">
    <name type="scientific">Pseudobacter ginsenosidimutans</name>
    <dbReference type="NCBI Taxonomy" id="661488"/>
    <lineage>
        <taxon>Bacteria</taxon>
        <taxon>Pseudomonadati</taxon>
        <taxon>Bacteroidota</taxon>
        <taxon>Chitinophagia</taxon>
        <taxon>Chitinophagales</taxon>
        <taxon>Chitinophagaceae</taxon>
        <taxon>Pseudobacter</taxon>
    </lineage>
</organism>
<dbReference type="Proteomes" id="UP000293874">
    <property type="component" value="Unassembled WGS sequence"/>
</dbReference>